<dbReference type="EMBL" id="FMSV02000553">
    <property type="protein sequence ID" value="SEH08557.1"/>
    <property type="molecule type" value="Genomic_DNA"/>
</dbReference>
<dbReference type="Gene3D" id="3.40.50.2020">
    <property type="match status" value="1"/>
</dbReference>
<evidence type="ECO:0000256" key="2">
    <source>
        <dbReference type="ARBA" id="ARBA00022679"/>
    </source>
</evidence>
<evidence type="ECO:0000313" key="4">
    <source>
        <dbReference type="EMBL" id="SEH08557.1"/>
    </source>
</evidence>
<dbReference type="AlphaFoldDB" id="A0A1H6FEW1"/>
<evidence type="ECO:0000313" key="5">
    <source>
        <dbReference type="Proteomes" id="UP000236724"/>
    </source>
</evidence>
<proteinExistence type="predicted"/>
<feature type="domain" description="Phosphoribosyltransferase" evidence="3">
    <location>
        <begin position="19"/>
        <end position="174"/>
    </location>
</feature>
<evidence type="ECO:0000256" key="1">
    <source>
        <dbReference type="ARBA" id="ARBA00022676"/>
    </source>
</evidence>
<name>A0A1H6FEW1_9GAMM</name>
<keyword evidence="2 4" id="KW-0808">Transferase</keyword>
<dbReference type="CDD" id="cd06223">
    <property type="entry name" value="PRTases_typeI"/>
    <property type="match status" value="1"/>
</dbReference>
<dbReference type="PANTHER" id="PTHR43363:SF1">
    <property type="entry name" value="HYPOXANTHINE-GUANINE PHOSPHORIBOSYLTRANSFERASE"/>
    <property type="match status" value="1"/>
</dbReference>
<keyword evidence="5" id="KW-1185">Reference proteome</keyword>
<dbReference type="PANTHER" id="PTHR43363">
    <property type="entry name" value="HYPOXANTHINE PHOSPHORIBOSYLTRANSFERASE"/>
    <property type="match status" value="1"/>
</dbReference>
<evidence type="ECO:0000259" key="3">
    <source>
        <dbReference type="Pfam" id="PF00156"/>
    </source>
</evidence>
<keyword evidence="1" id="KW-0328">Glycosyltransferase</keyword>
<accession>A0A1H6FEW1</accession>
<protein>
    <submittedName>
        <fullName evidence="4">Phosphoribosyl transferase domain protein</fullName>
    </submittedName>
</protein>
<organism evidence="4 5">
    <name type="scientific">Candidatus Venteria ishoeyi</name>
    <dbReference type="NCBI Taxonomy" id="1899563"/>
    <lineage>
        <taxon>Bacteria</taxon>
        <taxon>Pseudomonadati</taxon>
        <taxon>Pseudomonadota</taxon>
        <taxon>Gammaproteobacteria</taxon>
        <taxon>Thiotrichales</taxon>
        <taxon>Thiotrichaceae</taxon>
        <taxon>Venteria</taxon>
    </lineage>
</organism>
<dbReference type="InterPro" id="IPR029057">
    <property type="entry name" value="PRTase-like"/>
</dbReference>
<dbReference type="InterPro" id="IPR000836">
    <property type="entry name" value="PRTase_dom"/>
</dbReference>
<dbReference type="Pfam" id="PF00156">
    <property type="entry name" value="Pribosyltran"/>
    <property type="match status" value="1"/>
</dbReference>
<dbReference type="SUPFAM" id="SSF53271">
    <property type="entry name" value="PRTase-like"/>
    <property type="match status" value="1"/>
</dbReference>
<reference evidence="4 5" key="1">
    <citation type="submission" date="2016-10" db="EMBL/GenBank/DDBJ databases">
        <authorList>
            <person name="de Groot N.N."/>
        </authorList>
    </citation>
    <scope>NUCLEOTIDE SEQUENCE [LARGE SCALE GENOMIC DNA]</scope>
    <source>
        <strain evidence="4">MBHS1</strain>
    </source>
</reference>
<dbReference type="GO" id="GO:0016757">
    <property type="term" value="F:glycosyltransferase activity"/>
    <property type="evidence" value="ECO:0007669"/>
    <property type="project" value="UniProtKB-KW"/>
</dbReference>
<dbReference type="Proteomes" id="UP000236724">
    <property type="component" value="Unassembled WGS sequence"/>
</dbReference>
<sequence>MLFFQPVKDIDLELLKSYSKKLAQNIDNSGFKPDHVLFVERAGLLIGYFVADYFNCPISGISTRRVGSSAKSRMKIVLRYLPRFITHFLRQLELNSSIHKIKNERHIITDYPLPSKELNIILIDDAIDTGYSVKAVVNYLLMKGYMRDKIKVAVITTTTIKPKFKADFSLFKEVICAFPWSYDSRQYKETWLMYEKKRKLLCKIAR</sequence>
<gene>
    <name evidence="4" type="ORF">MBHS_04449</name>
</gene>